<evidence type="ECO:0000256" key="5">
    <source>
        <dbReference type="SAM" id="MobiDB-lite"/>
    </source>
</evidence>
<dbReference type="GO" id="GO:0003755">
    <property type="term" value="F:peptidyl-prolyl cis-trans isomerase activity"/>
    <property type="evidence" value="ECO:0007669"/>
    <property type="project" value="UniProtKB-UniRule"/>
</dbReference>
<evidence type="ECO:0000256" key="2">
    <source>
        <dbReference type="ARBA" id="ARBA00023110"/>
    </source>
</evidence>
<sequence length="240" mass="25472">MRVIKQVKFICAAVTGLLMAGAAAAQTPVPAPEPVDPSDPAGMKLPAPSKPIAEDQENLLNLDLSTGGRVTIQLRPDVAPLHIARIKTLVREGFYNGVTFHRVIDGFMAQTGDPKGTGEGGSNLPDLTQEFNLLPHLRGAVSMARTNDPNSANSQFFIMFMPRPSLDRKYTVFGRVVSGMQFVDAIERGEPPATPSKVVKAWLQTDGENAALLPAAPPPPVAVPVVEATPVPAPETATPQ</sequence>
<dbReference type="InterPro" id="IPR029000">
    <property type="entry name" value="Cyclophilin-like_dom_sf"/>
</dbReference>
<dbReference type="PANTHER" id="PTHR45625:SF4">
    <property type="entry name" value="PEPTIDYLPROLYL ISOMERASE DOMAIN AND WD REPEAT-CONTAINING PROTEIN 1"/>
    <property type="match status" value="1"/>
</dbReference>
<evidence type="ECO:0000256" key="1">
    <source>
        <dbReference type="ARBA" id="ARBA00007365"/>
    </source>
</evidence>
<dbReference type="RefSeq" id="WP_246350525.1">
    <property type="nucleotide sequence ID" value="NZ_JACIJC010000003.1"/>
</dbReference>
<reference evidence="7 8" key="1">
    <citation type="submission" date="2020-08" db="EMBL/GenBank/DDBJ databases">
        <title>Genomic Encyclopedia of Type Strains, Phase IV (KMG-IV): sequencing the most valuable type-strain genomes for metagenomic binning, comparative biology and taxonomic classification.</title>
        <authorList>
            <person name="Goeker M."/>
        </authorList>
    </citation>
    <scope>NUCLEOTIDE SEQUENCE [LARGE SCALE GENOMIC DNA]</scope>
    <source>
        <strain evidence="7 8">DSM 25079</strain>
    </source>
</reference>
<comment type="function">
    <text evidence="4">PPIases accelerate the folding of proteins. It catalyzes the cis-trans isomerization of proline imidic peptide bonds in oligopeptides.</text>
</comment>
<organism evidence="7 8">
    <name type="scientific">Sphingobium boeckii</name>
    <dbReference type="NCBI Taxonomy" id="1082345"/>
    <lineage>
        <taxon>Bacteria</taxon>
        <taxon>Pseudomonadati</taxon>
        <taxon>Pseudomonadota</taxon>
        <taxon>Alphaproteobacteria</taxon>
        <taxon>Sphingomonadales</taxon>
        <taxon>Sphingomonadaceae</taxon>
        <taxon>Sphingobium</taxon>
    </lineage>
</organism>
<dbReference type="Pfam" id="PF00160">
    <property type="entry name" value="Pro_isomerase"/>
    <property type="match status" value="1"/>
</dbReference>
<accession>A0A7W9AHV1</accession>
<feature type="chain" id="PRO_5031601732" description="Peptidyl-prolyl cis-trans isomerase" evidence="4">
    <location>
        <begin position="26"/>
        <end position="240"/>
    </location>
</feature>
<keyword evidence="3 4" id="KW-0413">Isomerase</keyword>
<dbReference type="InterPro" id="IPR020892">
    <property type="entry name" value="Cyclophilin-type_PPIase_CS"/>
</dbReference>
<dbReference type="EMBL" id="JACIJC010000003">
    <property type="protein sequence ID" value="MBB5685781.1"/>
    <property type="molecule type" value="Genomic_DNA"/>
</dbReference>
<dbReference type="PROSITE" id="PS50072">
    <property type="entry name" value="CSA_PPIASE_2"/>
    <property type="match status" value="1"/>
</dbReference>
<dbReference type="CDD" id="cd00317">
    <property type="entry name" value="cyclophilin"/>
    <property type="match status" value="1"/>
</dbReference>
<keyword evidence="4" id="KW-0732">Signal</keyword>
<feature type="domain" description="PPIase cyclophilin-type" evidence="6">
    <location>
        <begin position="68"/>
        <end position="228"/>
    </location>
</feature>
<comment type="caution">
    <text evidence="7">The sequence shown here is derived from an EMBL/GenBank/DDBJ whole genome shotgun (WGS) entry which is preliminary data.</text>
</comment>
<dbReference type="InterPro" id="IPR044666">
    <property type="entry name" value="Cyclophilin_A-like"/>
</dbReference>
<dbReference type="Gene3D" id="2.40.100.10">
    <property type="entry name" value="Cyclophilin-like"/>
    <property type="match status" value="1"/>
</dbReference>
<protein>
    <recommendedName>
        <fullName evidence="4">Peptidyl-prolyl cis-trans isomerase</fullName>
        <shortName evidence="4">PPIase</shortName>
        <ecNumber evidence="4">5.2.1.8</ecNumber>
    </recommendedName>
</protein>
<dbReference type="GO" id="GO:0006457">
    <property type="term" value="P:protein folding"/>
    <property type="evidence" value="ECO:0007669"/>
    <property type="project" value="InterPro"/>
</dbReference>
<dbReference type="EC" id="5.2.1.8" evidence="4"/>
<name>A0A7W9AHV1_9SPHN</name>
<evidence type="ECO:0000313" key="7">
    <source>
        <dbReference type="EMBL" id="MBB5685781.1"/>
    </source>
</evidence>
<evidence type="ECO:0000256" key="4">
    <source>
        <dbReference type="RuleBase" id="RU363019"/>
    </source>
</evidence>
<evidence type="ECO:0000259" key="6">
    <source>
        <dbReference type="PROSITE" id="PS50072"/>
    </source>
</evidence>
<comment type="catalytic activity">
    <reaction evidence="4">
        <text>[protein]-peptidylproline (omega=180) = [protein]-peptidylproline (omega=0)</text>
        <dbReference type="Rhea" id="RHEA:16237"/>
        <dbReference type="Rhea" id="RHEA-COMP:10747"/>
        <dbReference type="Rhea" id="RHEA-COMP:10748"/>
        <dbReference type="ChEBI" id="CHEBI:83833"/>
        <dbReference type="ChEBI" id="CHEBI:83834"/>
        <dbReference type="EC" id="5.2.1.8"/>
    </reaction>
</comment>
<gene>
    <name evidence="7" type="ORF">FHS49_001797</name>
</gene>
<evidence type="ECO:0000313" key="8">
    <source>
        <dbReference type="Proteomes" id="UP000549617"/>
    </source>
</evidence>
<proteinExistence type="inferred from homology"/>
<comment type="similarity">
    <text evidence="1 4">Belongs to the cyclophilin-type PPIase family.</text>
</comment>
<keyword evidence="8" id="KW-1185">Reference proteome</keyword>
<keyword evidence="2 4" id="KW-0697">Rotamase</keyword>
<evidence type="ECO:0000256" key="3">
    <source>
        <dbReference type="ARBA" id="ARBA00023235"/>
    </source>
</evidence>
<dbReference type="PRINTS" id="PR00153">
    <property type="entry name" value="CSAPPISMRASE"/>
</dbReference>
<dbReference type="PANTHER" id="PTHR45625">
    <property type="entry name" value="PEPTIDYL-PROLYL CIS-TRANS ISOMERASE-RELATED"/>
    <property type="match status" value="1"/>
</dbReference>
<dbReference type="AlphaFoldDB" id="A0A7W9AHV1"/>
<dbReference type="PROSITE" id="PS00170">
    <property type="entry name" value="CSA_PPIASE_1"/>
    <property type="match status" value="1"/>
</dbReference>
<dbReference type="InterPro" id="IPR002130">
    <property type="entry name" value="Cyclophilin-type_PPIase_dom"/>
</dbReference>
<feature type="region of interest" description="Disordered" evidence="5">
    <location>
        <begin position="27"/>
        <end position="50"/>
    </location>
</feature>
<dbReference type="Proteomes" id="UP000549617">
    <property type="component" value="Unassembled WGS sequence"/>
</dbReference>
<feature type="signal peptide" evidence="4">
    <location>
        <begin position="1"/>
        <end position="25"/>
    </location>
</feature>
<dbReference type="SUPFAM" id="SSF50891">
    <property type="entry name" value="Cyclophilin-like"/>
    <property type="match status" value="1"/>
</dbReference>